<dbReference type="AlphaFoldDB" id="A0A0G0VEX8"/>
<organism evidence="8 9">
    <name type="scientific">Candidatus Magasanikbacteria bacterium GW2011_GWC2_41_17</name>
    <dbReference type="NCBI Taxonomy" id="1619048"/>
    <lineage>
        <taxon>Bacteria</taxon>
        <taxon>Candidatus Magasanikiibacteriota</taxon>
    </lineage>
</organism>
<dbReference type="PANTHER" id="PTHR12903">
    <property type="entry name" value="MITOCHONDRIAL RIBOSOMAL PROTEIN L24"/>
    <property type="match status" value="1"/>
</dbReference>
<keyword evidence="3 5" id="KW-0687">Ribonucleoprotein</keyword>
<dbReference type="GO" id="GO:0006412">
    <property type="term" value="P:translation"/>
    <property type="evidence" value="ECO:0007669"/>
    <property type="project" value="UniProtKB-UniRule"/>
</dbReference>
<evidence type="ECO:0000256" key="2">
    <source>
        <dbReference type="ARBA" id="ARBA00022980"/>
    </source>
</evidence>
<proteinExistence type="inferred from homology"/>
<evidence type="ECO:0000259" key="7">
    <source>
        <dbReference type="SMART" id="SM00739"/>
    </source>
</evidence>
<gene>
    <name evidence="5" type="primary">rplX</name>
    <name evidence="8" type="ORF">UU49_C0006G0010</name>
</gene>
<dbReference type="InterPro" id="IPR008991">
    <property type="entry name" value="Translation_prot_SH3-like_sf"/>
</dbReference>
<dbReference type="GO" id="GO:0003735">
    <property type="term" value="F:structural constituent of ribosome"/>
    <property type="evidence" value="ECO:0007669"/>
    <property type="project" value="InterPro"/>
</dbReference>
<evidence type="ECO:0000256" key="1">
    <source>
        <dbReference type="ARBA" id="ARBA00010618"/>
    </source>
</evidence>
<evidence type="ECO:0000256" key="6">
    <source>
        <dbReference type="RuleBase" id="RU003477"/>
    </source>
</evidence>
<dbReference type="Pfam" id="PF00467">
    <property type="entry name" value="KOW"/>
    <property type="match status" value="1"/>
</dbReference>
<dbReference type="NCBIfam" id="TIGR01079">
    <property type="entry name" value="rplX_bact"/>
    <property type="match status" value="1"/>
</dbReference>
<dbReference type="Gene3D" id="2.30.30.30">
    <property type="match status" value="1"/>
</dbReference>
<comment type="function">
    <text evidence="5">One of the proteins that surrounds the polypeptide exit tunnel on the outside of the subunit.</text>
</comment>
<protein>
    <recommendedName>
        <fullName evidence="4 5">Large ribosomal subunit protein uL24</fullName>
    </recommendedName>
</protein>
<dbReference type="PROSITE" id="PS01108">
    <property type="entry name" value="RIBOSOMAL_L24"/>
    <property type="match status" value="1"/>
</dbReference>
<dbReference type="InterPro" id="IPR041988">
    <property type="entry name" value="Ribosomal_uL24_KOW"/>
</dbReference>
<evidence type="ECO:0000256" key="5">
    <source>
        <dbReference type="HAMAP-Rule" id="MF_01326"/>
    </source>
</evidence>
<dbReference type="SMART" id="SM00739">
    <property type="entry name" value="KOW"/>
    <property type="match status" value="1"/>
</dbReference>
<dbReference type="GO" id="GO:1990904">
    <property type="term" value="C:ribonucleoprotein complex"/>
    <property type="evidence" value="ECO:0007669"/>
    <property type="project" value="UniProtKB-KW"/>
</dbReference>
<evidence type="ECO:0000256" key="3">
    <source>
        <dbReference type="ARBA" id="ARBA00023274"/>
    </source>
</evidence>
<keyword evidence="2 5" id="KW-0689">Ribosomal protein</keyword>
<dbReference type="InterPro" id="IPR014722">
    <property type="entry name" value="Rib_uL2_dom2"/>
</dbReference>
<keyword evidence="5" id="KW-0699">rRNA-binding</keyword>
<dbReference type="InterPro" id="IPR005824">
    <property type="entry name" value="KOW"/>
</dbReference>
<comment type="function">
    <text evidence="5">One of two assembly initiator proteins, it binds directly to the 5'-end of the 23S rRNA, where it nucleates assembly of the 50S subunit.</text>
</comment>
<dbReference type="InterPro" id="IPR003256">
    <property type="entry name" value="Ribosomal_uL24"/>
</dbReference>
<accession>A0A0G0VEX8</accession>
<dbReference type="InterPro" id="IPR057264">
    <property type="entry name" value="Ribosomal_uL24_C"/>
</dbReference>
<dbReference type="CDD" id="cd06089">
    <property type="entry name" value="KOW_RPL26"/>
    <property type="match status" value="1"/>
</dbReference>
<dbReference type="STRING" id="1619048.UU49_C0006G0010"/>
<comment type="caution">
    <text evidence="8">The sequence shown here is derived from an EMBL/GenBank/DDBJ whole genome shotgun (WGS) entry which is preliminary data.</text>
</comment>
<dbReference type="EMBL" id="LCAV01000006">
    <property type="protein sequence ID" value="KKR99454.1"/>
    <property type="molecule type" value="Genomic_DNA"/>
</dbReference>
<dbReference type="Pfam" id="PF17136">
    <property type="entry name" value="ribosomal_L24"/>
    <property type="match status" value="1"/>
</dbReference>
<evidence type="ECO:0000313" key="9">
    <source>
        <dbReference type="Proteomes" id="UP000034108"/>
    </source>
</evidence>
<comment type="similarity">
    <text evidence="1 5 6">Belongs to the universal ribosomal protein uL24 family.</text>
</comment>
<dbReference type="HAMAP" id="MF_01326_B">
    <property type="entry name" value="Ribosomal_uL24_B"/>
    <property type="match status" value="1"/>
</dbReference>
<name>A0A0G0VEX8_9BACT</name>
<comment type="subunit">
    <text evidence="5">Part of the 50S ribosomal subunit.</text>
</comment>
<feature type="domain" description="KOW" evidence="7">
    <location>
        <begin position="2"/>
        <end position="29"/>
    </location>
</feature>
<evidence type="ECO:0000256" key="4">
    <source>
        <dbReference type="ARBA" id="ARBA00035206"/>
    </source>
</evidence>
<evidence type="ECO:0000313" key="8">
    <source>
        <dbReference type="EMBL" id="KKR99454.1"/>
    </source>
</evidence>
<dbReference type="GO" id="GO:0019843">
    <property type="term" value="F:rRNA binding"/>
    <property type="evidence" value="ECO:0007669"/>
    <property type="project" value="UniProtKB-UniRule"/>
</dbReference>
<sequence>MKLKTNDKVFVLTGKDKGKTGKIIQVFPKLGKIVVEGVNIFKKHSKANKSGQKGQVIELAAPLHMSKVMFYCARCEKPVRLGSRIVADKKERICKKCKEVV</sequence>
<dbReference type="InterPro" id="IPR005825">
    <property type="entry name" value="Ribosomal_uL24_CS"/>
</dbReference>
<dbReference type="Proteomes" id="UP000034108">
    <property type="component" value="Unassembled WGS sequence"/>
</dbReference>
<reference evidence="8 9" key="1">
    <citation type="journal article" date="2015" name="Nature">
        <title>rRNA introns, odd ribosomes, and small enigmatic genomes across a large radiation of phyla.</title>
        <authorList>
            <person name="Brown C.T."/>
            <person name="Hug L.A."/>
            <person name="Thomas B.C."/>
            <person name="Sharon I."/>
            <person name="Castelle C.J."/>
            <person name="Singh A."/>
            <person name="Wilkins M.J."/>
            <person name="Williams K.H."/>
            <person name="Banfield J.F."/>
        </authorList>
    </citation>
    <scope>NUCLEOTIDE SEQUENCE [LARGE SCALE GENOMIC DNA]</scope>
</reference>
<dbReference type="PATRIC" id="fig|1619048.3.peg.263"/>
<keyword evidence="5" id="KW-0694">RNA-binding</keyword>
<dbReference type="SUPFAM" id="SSF50104">
    <property type="entry name" value="Translation proteins SH3-like domain"/>
    <property type="match status" value="1"/>
</dbReference>
<dbReference type="GO" id="GO:0005840">
    <property type="term" value="C:ribosome"/>
    <property type="evidence" value="ECO:0007669"/>
    <property type="project" value="UniProtKB-KW"/>
</dbReference>